<feature type="region of interest" description="Disordered" evidence="1">
    <location>
        <begin position="303"/>
        <end position="340"/>
    </location>
</feature>
<comment type="caution">
    <text evidence="2">The sequence shown here is derived from an EMBL/GenBank/DDBJ whole genome shotgun (WGS) entry which is preliminary data.</text>
</comment>
<evidence type="ECO:0000256" key="1">
    <source>
        <dbReference type="SAM" id="MobiDB-lite"/>
    </source>
</evidence>
<keyword evidence="3" id="KW-1185">Reference proteome</keyword>
<sequence>MLENAVRLNAILVTLAFSVLRLDTYLSILLDHPPSVRYQEMCIPLPKSSKLWIAATEEERRRLQWDEPAGREKALFSCLIRDALVDVGDKLGLYHLPYRLNAVDCHLGLCALQVGVWEAAREAHSAASDDIVTKLSPGEPIGLWRSHLDLWRTRMKECGLGEPDFSTRPADDPDSVLTPVTLVLWHISTINMHAPLTLLRVHGSLLHVYRRLNPAVGAAMAGVQKPKARLRKWMASPCPRTAVWSASQIARLVAGDGVGTTAAGGGGSTGRKRLFDNSHATGGLGDDTASLLLSYGVVGQSQPPEMERFGDSSADEQSGATELAAAADDEDRGAAHTSASKRELQPALLNALIVEWVDEENGIARRIGRAVFSEQGWMKLGRDWRRMILQ</sequence>
<dbReference type="AlphaFoldDB" id="A0AAD4ESJ0"/>
<accession>A0AAD4ESJ0</accession>
<reference evidence="2" key="1">
    <citation type="submission" date="2023-02" db="EMBL/GenBank/DDBJ databases">
        <authorList>
            <person name="Palmer J.M."/>
        </authorList>
    </citation>
    <scope>NUCLEOTIDE SEQUENCE</scope>
    <source>
        <strain evidence="2">FW57</strain>
    </source>
</reference>
<evidence type="ECO:0000313" key="2">
    <source>
        <dbReference type="EMBL" id="KAG7286871.1"/>
    </source>
</evidence>
<proteinExistence type="predicted"/>
<dbReference type="Proteomes" id="UP001197093">
    <property type="component" value="Unassembled WGS sequence"/>
</dbReference>
<protein>
    <submittedName>
        <fullName evidence="2">Uncharacterized protein</fullName>
    </submittedName>
</protein>
<dbReference type="EMBL" id="JAHCVI010000004">
    <property type="protein sequence ID" value="KAG7286871.1"/>
    <property type="molecule type" value="Genomic_DNA"/>
</dbReference>
<name>A0AAD4ESJ0_9PEZI</name>
<organism evidence="2 3">
    <name type="scientific">Staphylotrichum longicolle</name>
    <dbReference type="NCBI Taxonomy" id="669026"/>
    <lineage>
        <taxon>Eukaryota</taxon>
        <taxon>Fungi</taxon>
        <taxon>Dikarya</taxon>
        <taxon>Ascomycota</taxon>
        <taxon>Pezizomycotina</taxon>
        <taxon>Sordariomycetes</taxon>
        <taxon>Sordariomycetidae</taxon>
        <taxon>Sordariales</taxon>
        <taxon>Chaetomiaceae</taxon>
        <taxon>Staphylotrichum</taxon>
    </lineage>
</organism>
<gene>
    <name evidence="2" type="ORF">NEMBOFW57_009189</name>
</gene>
<evidence type="ECO:0000313" key="3">
    <source>
        <dbReference type="Proteomes" id="UP001197093"/>
    </source>
</evidence>